<evidence type="ECO:0000313" key="2">
    <source>
        <dbReference type="EMBL" id="SEG48700.1"/>
    </source>
</evidence>
<gene>
    <name evidence="2" type="ORF">SAMN04488130_1173</name>
</gene>
<dbReference type="EMBL" id="FNVP01000017">
    <property type="protein sequence ID" value="SEG48700.1"/>
    <property type="molecule type" value="Genomic_DNA"/>
</dbReference>
<proteinExistence type="predicted"/>
<sequence length="135" mass="15828">MGNIQKLEFKTTEEFLEYLSEEELEIVLFLRKIILECMPDCKEKLAYNVPFYYRHSRICYIWPASIPWGKVEKGVAIGFCKGASFLDETFETTRFASKQIFNSVSEIDVASLKQQIYEAILTDNQIVKARRRKIQ</sequence>
<evidence type="ECO:0000259" key="1">
    <source>
        <dbReference type="Pfam" id="PF08818"/>
    </source>
</evidence>
<feature type="domain" description="YdhG-like" evidence="1">
    <location>
        <begin position="25"/>
        <end position="120"/>
    </location>
</feature>
<keyword evidence="3" id="KW-1185">Reference proteome</keyword>
<dbReference type="InterPro" id="IPR014922">
    <property type="entry name" value="YdhG-like"/>
</dbReference>
<dbReference type="Proteomes" id="UP000236737">
    <property type="component" value="Unassembled WGS sequence"/>
</dbReference>
<dbReference type="Gene3D" id="3.90.1150.200">
    <property type="match status" value="1"/>
</dbReference>
<protein>
    <recommendedName>
        <fullName evidence="1">YdhG-like domain-containing protein</fullName>
    </recommendedName>
</protein>
<evidence type="ECO:0000313" key="3">
    <source>
        <dbReference type="Proteomes" id="UP000236737"/>
    </source>
</evidence>
<organism evidence="2 3">
    <name type="scientific">Flavobacterium urumqiense</name>
    <dbReference type="NCBI Taxonomy" id="935224"/>
    <lineage>
        <taxon>Bacteria</taxon>
        <taxon>Pseudomonadati</taxon>
        <taxon>Bacteroidota</taxon>
        <taxon>Flavobacteriia</taxon>
        <taxon>Flavobacteriales</taxon>
        <taxon>Flavobacteriaceae</taxon>
        <taxon>Flavobacterium</taxon>
    </lineage>
</organism>
<dbReference type="Pfam" id="PF08818">
    <property type="entry name" value="DUF1801"/>
    <property type="match status" value="1"/>
</dbReference>
<accession>A0A1H6AKE2</accession>
<dbReference type="RefSeq" id="WP_104000890.1">
    <property type="nucleotide sequence ID" value="NZ_FNVP01000017.1"/>
</dbReference>
<dbReference type="OrthoDB" id="1120992at2"/>
<name>A0A1H6AKE2_9FLAO</name>
<dbReference type="SUPFAM" id="SSF159888">
    <property type="entry name" value="YdhG-like"/>
    <property type="match status" value="1"/>
</dbReference>
<reference evidence="3" key="1">
    <citation type="submission" date="2016-10" db="EMBL/GenBank/DDBJ databases">
        <authorList>
            <person name="Varghese N."/>
            <person name="Submissions S."/>
        </authorList>
    </citation>
    <scope>NUCLEOTIDE SEQUENCE [LARGE SCALE GENOMIC DNA]</scope>
    <source>
        <strain evidence="3">CGMCC 1.9230</strain>
    </source>
</reference>
<dbReference type="AlphaFoldDB" id="A0A1H6AKE2"/>